<gene>
    <name evidence="4" type="ORF">AAGV28_12060</name>
</gene>
<feature type="modified residue" description="4-aspartylphosphate" evidence="2">
    <location>
        <position position="64"/>
    </location>
</feature>
<evidence type="ECO:0000313" key="4">
    <source>
        <dbReference type="EMBL" id="MFA9192103.1"/>
    </source>
</evidence>
<feature type="domain" description="Response regulatory" evidence="3">
    <location>
        <begin position="9"/>
        <end position="129"/>
    </location>
</feature>
<protein>
    <submittedName>
        <fullName evidence="4">Response regulator</fullName>
    </submittedName>
</protein>
<dbReference type="PROSITE" id="PS50110">
    <property type="entry name" value="RESPONSE_REGULATORY"/>
    <property type="match status" value="1"/>
</dbReference>
<dbReference type="InterPro" id="IPR000014">
    <property type="entry name" value="PAS"/>
</dbReference>
<reference evidence="4 5" key="1">
    <citation type="submission" date="2024-04" db="EMBL/GenBank/DDBJ databases">
        <title>New Clade of Flavobacterium.</title>
        <authorList>
            <person name="Matos L."/>
            <person name="Proenca D.N."/>
            <person name="Fransisco R.M."/>
            <person name="Chung A.P."/>
            <person name="Maccario L."/>
            <person name="Sorensen S.J."/>
            <person name="Morais P.V."/>
        </authorList>
    </citation>
    <scope>NUCLEOTIDE SEQUENCE [LARGE SCALE GENOMIC DNA]</scope>
    <source>
        <strain evidence="4 5">FZUC8N2.13</strain>
    </source>
</reference>
<dbReference type="InterPro" id="IPR050595">
    <property type="entry name" value="Bact_response_regulator"/>
</dbReference>
<dbReference type="Pfam" id="PF13426">
    <property type="entry name" value="PAS_9"/>
    <property type="match status" value="1"/>
</dbReference>
<dbReference type="SMART" id="SM00091">
    <property type="entry name" value="PAS"/>
    <property type="match status" value="1"/>
</dbReference>
<evidence type="ECO:0000313" key="5">
    <source>
        <dbReference type="Proteomes" id="UP001574169"/>
    </source>
</evidence>
<evidence type="ECO:0000256" key="2">
    <source>
        <dbReference type="PROSITE-ProRule" id="PRU00169"/>
    </source>
</evidence>
<dbReference type="NCBIfam" id="TIGR00229">
    <property type="entry name" value="sensory_box"/>
    <property type="match status" value="1"/>
</dbReference>
<name>A0ABV4TDF4_9FLAO</name>
<dbReference type="Proteomes" id="UP001574169">
    <property type="component" value="Unassembled WGS sequence"/>
</dbReference>
<dbReference type="InterPro" id="IPR001789">
    <property type="entry name" value="Sig_transdc_resp-reg_receiver"/>
</dbReference>
<dbReference type="SMART" id="SM00448">
    <property type="entry name" value="REC"/>
    <property type="match status" value="1"/>
</dbReference>
<dbReference type="InterPro" id="IPR011006">
    <property type="entry name" value="CheY-like_superfamily"/>
</dbReference>
<dbReference type="SUPFAM" id="SSF47384">
    <property type="entry name" value="Homodimeric domain of signal transducing histidine kinase"/>
    <property type="match status" value="1"/>
</dbReference>
<dbReference type="InterPro" id="IPR035965">
    <property type="entry name" value="PAS-like_dom_sf"/>
</dbReference>
<proteinExistence type="predicted"/>
<dbReference type="SUPFAM" id="SSF55785">
    <property type="entry name" value="PYP-like sensor domain (PAS domain)"/>
    <property type="match status" value="1"/>
</dbReference>
<evidence type="ECO:0000256" key="1">
    <source>
        <dbReference type="ARBA" id="ARBA00022553"/>
    </source>
</evidence>
<dbReference type="EMBL" id="JBCFQL010000012">
    <property type="protein sequence ID" value="MFA9192103.1"/>
    <property type="molecule type" value="Genomic_DNA"/>
</dbReference>
<keyword evidence="1 2" id="KW-0597">Phosphoprotein</keyword>
<sequence length="330" mass="38442">MEESLTIYKFLIVEDNPGDFFLIEEYLTESFSLFSLKIENAKDFAEAKSFLSDPLQCFNMIFLDLTLPDKQGEELIKNILQEAKEIPVIILTGYSEIEFSIRSLQLGVADYLSKDELNTTLLYKSVLYNIERKRKKMELEESKKLYSDLFHLSPIPMWVYDMETLCFLDINQAAVSHYGYTSDEFLSMTIRDIKPTQEMEKMNLVLKNKGTLFKDKFKHIKKDGTLIDVEIESSCIDFLGRKAKLVLANDITEKNNYLETIENQNQNLKEIARIQSHVVRAPVARILGLLNYIEEYDLNDDEKKFFQESIKVSILELDEIIKDITNRTNL</sequence>
<accession>A0ABV4TDF4</accession>
<organism evidence="4 5">
    <name type="scientific">Flavobacterium zubiriense</name>
    <dbReference type="NCBI Taxonomy" id="3138075"/>
    <lineage>
        <taxon>Bacteria</taxon>
        <taxon>Pseudomonadati</taxon>
        <taxon>Bacteroidota</taxon>
        <taxon>Flavobacteriia</taxon>
        <taxon>Flavobacteriales</taxon>
        <taxon>Flavobacteriaceae</taxon>
        <taxon>Flavobacterium</taxon>
    </lineage>
</organism>
<keyword evidence="5" id="KW-1185">Reference proteome</keyword>
<dbReference type="SUPFAM" id="SSF52172">
    <property type="entry name" value="CheY-like"/>
    <property type="match status" value="1"/>
</dbReference>
<dbReference type="CDD" id="cd00130">
    <property type="entry name" value="PAS"/>
    <property type="match status" value="1"/>
</dbReference>
<dbReference type="Gene3D" id="3.30.450.20">
    <property type="entry name" value="PAS domain"/>
    <property type="match status" value="1"/>
</dbReference>
<dbReference type="CDD" id="cd00156">
    <property type="entry name" value="REC"/>
    <property type="match status" value="1"/>
</dbReference>
<dbReference type="RefSeq" id="WP_373407064.1">
    <property type="nucleotide sequence ID" value="NZ_JBCFQL010000012.1"/>
</dbReference>
<dbReference type="InterPro" id="IPR036097">
    <property type="entry name" value="HisK_dim/P_sf"/>
</dbReference>
<dbReference type="PANTHER" id="PTHR44591:SF3">
    <property type="entry name" value="RESPONSE REGULATORY DOMAIN-CONTAINING PROTEIN"/>
    <property type="match status" value="1"/>
</dbReference>
<dbReference type="Gene3D" id="3.40.50.2300">
    <property type="match status" value="1"/>
</dbReference>
<comment type="caution">
    <text evidence="4">The sequence shown here is derived from an EMBL/GenBank/DDBJ whole genome shotgun (WGS) entry which is preliminary data.</text>
</comment>
<evidence type="ECO:0000259" key="3">
    <source>
        <dbReference type="PROSITE" id="PS50110"/>
    </source>
</evidence>
<dbReference type="Pfam" id="PF00072">
    <property type="entry name" value="Response_reg"/>
    <property type="match status" value="1"/>
</dbReference>
<dbReference type="PANTHER" id="PTHR44591">
    <property type="entry name" value="STRESS RESPONSE REGULATOR PROTEIN 1"/>
    <property type="match status" value="1"/>
</dbReference>